<dbReference type="Proteomes" id="UP000264883">
    <property type="component" value="Chromosome"/>
</dbReference>
<dbReference type="InterPro" id="IPR000182">
    <property type="entry name" value="GNAT_dom"/>
</dbReference>
<gene>
    <name evidence="7" type="ORF">BEN51_11220</name>
</gene>
<evidence type="ECO:0000313" key="8">
    <source>
        <dbReference type="Proteomes" id="UP000264883"/>
    </source>
</evidence>
<dbReference type="KEGG" id="cia:BEN51_11220"/>
<dbReference type="NCBIfam" id="TIGR01575">
    <property type="entry name" value="rimI"/>
    <property type="match status" value="1"/>
</dbReference>
<comment type="function">
    <text evidence="5">Acetylates the N-terminal alanine of ribosomal protein bS18.</text>
</comment>
<comment type="similarity">
    <text evidence="1 5">Belongs to the acetyltransferase family. RimI subfamily.</text>
</comment>
<dbReference type="EMBL" id="CP016786">
    <property type="protein sequence ID" value="ASW44033.1"/>
    <property type="molecule type" value="Genomic_DNA"/>
</dbReference>
<dbReference type="OrthoDB" id="9794566at2"/>
<dbReference type="InterPro" id="IPR050680">
    <property type="entry name" value="YpeA/RimI_acetyltransf"/>
</dbReference>
<feature type="domain" description="N-acetyltransferase" evidence="6">
    <location>
        <begin position="3"/>
        <end position="149"/>
    </location>
</feature>
<evidence type="ECO:0000256" key="5">
    <source>
        <dbReference type="RuleBase" id="RU363094"/>
    </source>
</evidence>
<accession>A0A343JES5</accession>
<dbReference type="GO" id="GO:0008999">
    <property type="term" value="F:protein-N-terminal-alanine acetyltransferase activity"/>
    <property type="evidence" value="ECO:0007669"/>
    <property type="project" value="UniProtKB-EC"/>
</dbReference>
<dbReference type="SUPFAM" id="SSF55729">
    <property type="entry name" value="Acyl-CoA N-acyltransferases (Nat)"/>
    <property type="match status" value="1"/>
</dbReference>
<dbReference type="InterPro" id="IPR006464">
    <property type="entry name" value="AcTrfase_RimI/Ard1"/>
</dbReference>
<protein>
    <recommendedName>
        <fullName evidence="5">[Ribosomal protein bS18]-alanine N-acetyltransferase</fullName>
        <ecNumber evidence="5">2.3.1.266</ecNumber>
    </recommendedName>
</protein>
<keyword evidence="8" id="KW-1185">Reference proteome</keyword>
<dbReference type="Pfam" id="PF00583">
    <property type="entry name" value="Acetyltransf_1"/>
    <property type="match status" value="1"/>
</dbReference>
<keyword evidence="4" id="KW-0012">Acyltransferase</keyword>
<dbReference type="Gene3D" id="3.40.630.30">
    <property type="match status" value="1"/>
</dbReference>
<evidence type="ECO:0000256" key="2">
    <source>
        <dbReference type="ARBA" id="ARBA00022490"/>
    </source>
</evidence>
<keyword evidence="3 7" id="KW-0808">Transferase</keyword>
<comment type="subcellular location">
    <subcellularLocation>
        <location evidence="5">Cytoplasm</location>
    </subcellularLocation>
</comment>
<dbReference type="AlphaFoldDB" id="A0A343JES5"/>
<organism evidence="7 8">
    <name type="scientific">Clostridium isatidis</name>
    <dbReference type="NCBI Taxonomy" id="182773"/>
    <lineage>
        <taxon>Bacteria</taxon>
        <taxon>Bacillati</taxon>
        <taxon>Bacillota</taxon>
        <taxon>Clostridia</taxon>
        <taxon>Eubacteriales</taxon>
        <taxon>Clostridiaceae</taxon>
        <taxon>Clostridium</taxon>
    </lineage>
</organism>
<dbReference type="GO" id="GO:0005737">
    <property type="term" value="C:cytoplasm"/>
    <property type="evidence" value="ECO:0007669"/>
    <property type="project" value="UniProtKB-SubCell"/>
</dbReference>
<sequence>MKITYRLMIKEDIDGIFNISTLSFNTPWSKTSISNEMNNPLAKYIVAIDNSINEVVGFIGAWIIADEADIMNIAVHPDYRKLGIASKLLASLIDLCKNLNCSKINLEVRASNLPAQNLYKKFSFIENGIRKGYYQDTGEDAMLMQYTVHRNK</sequence>
<dbReference type="PANTHER" id="PTHR43420:SF44">
    <property type="entry name" value="ACETYLTRANSFERASE YPEA"/>
    <property type="match status" value="1"/>
</dbReference>
<evidence type="ECO:0000313" key="7">
    <source>
        <dbReference type="EMBL" id="ASW44033.1"/>
    </source>
</evidence>
<evidence type="ECO:0000259" key="6">
    <source>
        <dbReference type="PROSITE" id="PS51186"/>
    </source>
</evidence>
<comment type="catalytic activity">
    <reaction evidence="5">
        <text>N-terminal L-alanyl-[ribosomal protein bS18] + acetyl-CoA = N-terminal N(alpha)-acetyl-L-alanyl-[ribosomal protein bS18] + CoA + H(+)</text>
        <dbReference type="Rhea" id="RHEA:43756"/>
        <dbReference type="Rhea" id="RHEA-COMP:10676"/>
        <dbReference type="Rhea" id="RHEA-COMP:10677"/>
        <dbReference type="ChEBI" id="CHEBI:15378"/>
        <dbReference type="ChEBI" id="CHEBI:57287"/>
        <dbReference type="ChEBI" id="CHEBI:57288"/>
        <dbReference type="ChEBI" id="CHEBI:64718"/>
        <dbReference type="ChEBI" id="CHEBI:83683"/>
        <dbReference type="EC" id="2.3.1.266"/>
    </reaction>
</comment>
<keyword evidence="2 5" id="KW-0963">Cytoplasm</keyword>
<evidence type="ECO:0000256" key="1">
    <source>
        <dbReference type="ARBA" id="ARBA00005395"/>
    </source>
</evidence>
<dbReference type="RefSeq" id="WP_119866159.1">
    <property type="nucleotide sequence ID" value="NZ_CP016786.1"/>
</dbReference>
<dbReference type="PANTHER" id="PTHR43420">
    <property type="entry name" value="ACETYLTRANSFERASE"/>
    <property type="match status" value="1"/>
</dbReference>
<reference evidence="7 8" key="1">
    <citation type="submission" date="2016-08" db="EMBL/GenBank/DDBJ databases">
        <title>Complete Genome Sequence Of The Indigo Reducing Clostridium isatidis DSM15098.</title>
        <authorList>
            <person name="Little G.T."/>
            <person name="Minton N.P."/>
        </authorList>
    </citation>
    <scope>NUCLEOTIDE SEQUENCE [LARGE SCALE GENOMIC DNA]</scope>
    <source>
        <strain evidence="7 8">DSM 15098</strain>
    </source>
</reference>
<name>A0A343JES5_9CLOT</name>
<evidence type="ECO:0000256" key="3">
    <source>
        <dbReference type="ARBA" id="ARBA00022679"/>
    </source>
</evidence>
<dbReference type="PROSITE" id="PS51186">
    <property type="entry name" value="GNAT"/>
    <property type="match status" value="1"/>
</dbReference>
<evidence type="ECO:0000256" key="4">
    <source>
        <dbReference type="ARBA" id="ARBA00023315"/>
    </source>
</evidence>
<dbReference type="CDD" id="cd04301">
    <property type="entry name" value="NAT_SF"/>
    <property type="match status" value="1"/>
</dbReference>
<dbReference type="InterPro" id="IPR016181">
    <property type="entry name" value="Acyl_CoA_acyltransferase"/>
</dbReference>
<proteinExistence type="inferred from homology"/>
<dbReference type="EC" id="2.3.1.266" evidence="5"/>